<feature type="transmembrane region" description="Helical" evidence="1">
    <location>
        <begin position="33"/>
        <end position="51"/>
    </location>
</feature>
<keyword evidence="1" id="KW-0812">Transmembrane</keyword>
<reference evidence="2 3" key="1">
    <citation type="submission" date="2016-08" db="EMBL/GenBank/DDBJ databases">
        <title>A new outlook on sporulation: Clostridium algidixylanolyticum.</title>
        <authorList>
            <person name="Poppleton D.I."/>
            <person name="Gribaldo S."/>
        </authorList>
    </citation>
    <scope>NUCLEOTIDE SEQUENCE [LARGE SCALE GENOMIC DNA]</scope>
    <source>
        <strain evidence="2 3">SPL73</strain>
    </source>
</reference>
<feature type="transmembrane region" description="Helical" evidence="1">
    <location>
        <begin position="182"/>
        <end position="199"/>
    </location>
</feature>
<organism evidence="2 3">
    <name type="scientific">Lacrimispora algidixylanolytica</name>
    <dbReference type="NCBI Taxonomy" id="94868"/>
    <lineage>
        <taxon>Bacteria</taxon>
        <taxon>Bacillati</taxon>
        <taxon>Bacillota</taxon>
        <taxon>Clostridia</taxon>
        <taxon>Lachnospirales</taxon>
        <taxon>Lachnospiraceae</taxon>
        <taxon>Lacrimispora</taxon>
    </lineage>
</organism>
<feature type="transmembrane region" description="Helical" evidence="1">
    <location>
        <begin position="57"/>
        <end position="80"/>
    </location>
</feature>
<dbReference type="RefSeq" id="WP_120198240.1">
    <property type="nucleotide sequence ID" value="NZ_MCIA01000032.1"/>
</dbReference>
<evidence type="ECO:0000256" key="1">
    <source>
        <dbReference type="SAM" id="Phobius"/>
    </source>
</evidence>
<keyword evidence="3" id="KW-1185">Reference proteome</keyword>
<protein>
    <submittedName>
        <fullName evidence="2">Uncharacterized protein</fullName>
    </submittedName>
</protein>
<dbReference type="Pfam" id="PF09997">
    <property type="entry name" value="DUF2238"/>
    <property type="match status" value="1"/>
</dbReference>
<sequence>MNILYIFEFAYRCFLLALAVYHMVKHNTRFMKSILLVFALTFLPKLVYLIFKIEIDSFSILVYLVILFMTLYLGGSYGYYDKFSWWDRITHFLSGAAFVGFGIATIRAGSEISTILILLFGFNFSITLHVLWEVLEYLSDCILHGNAQRWQKIHVNKDHLSINHVSDKAIQPAGLVDTMNDFNCCIIGAALATIIWWIIL</sequence>
<dbReference type="Proteomes" id="UP000284277">
    <property type="component" value="Unassembled WGS sequence"/>
</dbReference>
<evidence type="ECO:0000313" key="2">
    <source>
        <dbReference type="EMBL" id="RKD29407.1"/>
    </source>
</evidence>
<comment type="caution">
    <text evidence="2">The sequence shown here is derived from an EMBL/GenBank/DDBJ whole genome shotgun (WGS) entry which is preliminary data.</text>
</comment>
<keyword evidence="1" id="KW-0472">Membrane</keyword>
<dbReference type="AlphaFoldDB" id="A0A419SW11"/>
<dbReference type="InterPro" id="IPR014509">
    <property type="entry name" value="YjdF-like"/>
</dbReference>
<dbReference type="OrthoDB" id="4966203at2"/>
<evidence type="ECO:0000313" key="3">
    <source>
        <dbReference type="Proteomes" id="UP000284277"/>
    </source>
</evidence>
<keyword evidence="1" id="KW-1133">Transmembrane helix</keyword>
<gene>
    <name evidence="2" type="ORF">BET01_08665</name>
</gene>
<name>A0A419SW11_9FIRM</name>
<proteinExistence type="predicted"/>
<dbReference type="EMBL" id="MCIA01000032">
    <property type="protein sequence ID" value="RKD29407.1"/>
    <property type="molecule type" value="Genomic_DNA"/>
</dbReference>
<accession>A0A419SW11</accession>
<feature type="transmembrane region" description="Helical" evidence="1">
    <location>
        <begin position="6"/>
        <end position="24"/>
    </location>
</feature>